<sequence>MEPVSHDRLAGISAFVAAVEAGSFAQAAARLRLTRSAVGKSIARLEARLGSRLFVRTTRSQSLTDDGQVFYERCARALEELNAAQHILEAGRDEPVGRIRVSAPVVFGRLHVTPVLLSLAKRYPRLQLEGIFTDRLVDFVDDGIDLAIRSGLLADSDAIVARRLGEQRMILCASPAYLESNGTPRDLADLTAHRGINYMRGGRIFPWPLTDATGRKVETEIAHRIGFDDIGAIAAAAVDGAGLAHVPYWLVNEHLQSGALVGVLGEASSVMVPLHAIWPRTRYLPYKLRVVIDTLLDAIPPSLQPANKLADPAYSP</sequence>
<dbReference type="GO" id="GO:0043565">
    <property type="term" value="F:sequence-specific DNA binding"/>
    <property type="evidence" value="ECO:0007669"/>
    <property type="project" value="TreeGrafter"/>
</dbReference>
<dbReference type="GO" id="GO:0003700">
    <property type="term" value="F:DNA-binding transcription factor activity"/>
    <property type="evidence" value="ECO:0007669"/>
    <property type="project" value="InterPro"/>
</dbReference>
<evidence type="ECO:0000256" key="3">
    <source>
        <dbReference type="ARBA" id="ARBA00023125"/>
    </source>
</evidence>
<dbReference type="OrthoDB" id="9110639at2"/>
<dbReference type="PRINTS" id="PR00039">
    <property type="entry name" value="HTHLYSR"/>
</dbReference>
<dbReference type="Gene3D" id="1.10.10.10">
    <property type="entry name" value="Winged helix-like DNA-binding domain superfamily/Winged helix DNA-binding domain"/>
    <property type="match status" value="1"/>
</dbReference>
<dbReference type="Pfam" id="PF03466">
    <property type="entry name" value="LysR_substrate"/>
    <property type="match status" value="1"/>
</dbReference>
<dbReference type="FunFam" id="1.10.10.10:FF:000001">
    <property type="entry name" value="LysR family transcriptional regulator"/>
    <property type="match status" value="1"/>
</dbReference>
<dbReference type="SUPFAM" id="SSF53850">
    <property type="entry name" value="Periplasmic binding protein-like II"/>
    <property type="match status" value="1"/>
</dbReference>
<keyword evidence="7" id="KW-1185">Reference proteome</keyword>
<reference evidence="6 7" key="1">
    <citation type="submission" date="2016-11" db="EMBL/GenBank/DDBJ databases">
        <authorList>
            <person name="Jaros S."/>
            <person name="Januszkiewicz K."/>
            <person name="Wedrychowicz H."/>
        </authorList>
    </citation>
    <scope>NUCLEOTIDE SEQUENCE [LARGE SCALE GENOMIC DNA]</scope>
    <source>
        <strain evidence="6 7">GAS95</strain>
    </source>
</reference>
<evidence type="ECO:0000259" key="5">
    <source>
        <dbReference type="PROSITE" id="PS50931"/>
    </source>
</evidence>
<evidence type="ECO:0000256" key="4">
    <source>
        <dbReference type="ARBA" id="ARBA00023163"/>
    </source>
</evidence>
<dbReference type="Gene3D" id="3.40.190.290">
    <property type="match status" value="1"/>
</dbReference>
<dbReference type="InterPro" id="IPR036388">
    <property type="entry name" value="WH-like_DNA-bd_sf"/>
</dbReference>
<protein>
    <submittedName>
        <fullName evidence="6">DNA-binding transcriptional regulator, LysR family</fullName>
    </submittedName>
</protein>
<keyword evidence="2" id="KW-0805">Transcription regulation</keyword>
<dbReference type="Pfam" id="PF00126">
    <property type="entry name" value="HTH_1"/>
    <property type="match status" value="1"/>
</dbReference>
<dbReference type="GO" id="GO:0006351">
    <property type="term" value="P:DNA-templated transcription"/>
    <property type="evidence" value="ECO:0007669"/>
    <property type="project" value="TreeGrafter"/>
</dbReference>
<dbReference type="PANTHER" id="PTHR30537:SF5">
    <property type="entry name" value="HTH-TYPE TRANSCRIPTIONAL ACTIVATOR TTDR-RELATED"/>
    <property type="match status" value="1"/>
</dbReference>
<organism evidence="6 7">
    <name type="scientific">Paraburkholderia phenazinium</name>
    <dbReference type="NCBI Taxonomy" id="60549"/>
    <lineage>
        <taxon>Bacteria</taxon>
        <taxon>Pseudomonadati</taxon>
        <taxon>Pseudomonadota</taxon>
        <taxon>Betaproteobacteria</taxon>
        <taxon>Burkholderiales</taxon>
        <taxon>Burkholderiaceae</taxon>
        <taxon>Paraburkholderia</taxon>
    </lineage>
</organism>
<dbReference type="InterPro" id="IPR005119">
    <property type="entry name" value="LysR_subst-bd"/>
</dbReference>
<comment type="similarity">
    <text evidence="1">Belongs to the LysR transcriptional regulatory family.</text>
</comment>
<dbReference type="InterPro" id="IPR058163">
    <property type="entry name" value="LysR-type_TF_proteobact-type"/>
</dbReference>
<dbReference type="PROSITE" id="PS50931">
    <property type="entry name" value="HTH_LYSR"/>
    <property type="match status" value="1"/>
</dbReference>
<evidence type="ECO:0000313" key="7">
    <source>
        <dbReference type="Proteomes" id="UP000185151"/>
    </source>
</evidence>
<feature type="domain" description="HTH lysR-type" evidence="5">
    <location>
        <begin position="7"/>
        <end position="64"/>
    </location>
</feature>
<proteinExistence type="inferred from homology"/>
<dbReference type="PANTHER" id="PTHR30537">
    <property type="entry name" value="HTH-TYPE TRANSCRIPTIONAL REGULATOR"/>
    <property type="match status" value="1"/>
</dbReference>
<evidence type="ECO:0000256" key="2">
    <source>
        <dbReference type="ARBA" id="ARBA00023015"/>
    </source>
</evidence>
<keyword evidence="4" id="KW-0804">Transcription</keyword>
<dbReference type="Proteomes" id="UP000185151">
    <property type="component" value="Unassembled WGS sequence"/>
</dbReference>
<dbReference type="InterPro" id="IPR036390">
    <property type="entry name" value="WH_DNA-bd_sf"/>
</dbReference>
<dbReference type="EMBL" id="FSRU01000001">
    <property type="protein sequence ID" value="SIO42241.1"/>
    <property type="molecule type" value="Genomic_DNA"/>
</dbReference>
<gene>
    <name evidence="6" type="ORF">SAMN05444165_3040</name>
</gene>
<name>A0A1N6JDF2_9BURK</name>
<dbReference type="SUPFAM" id="SSF46785">
    <property type="entry name" value="Winged helix' DNA-binding domain"/>
    <property type="match status" value="1"/>
</dbReference>
<keyword evidence="3 6" id="KW-0238">DNA-binding</keyword>
<evidence type="ECO:0000256" key="1">
    <source>
        <dbReference type="ARBA" id="ARBA00009437"/>
    </source>
</evidence>
<dbReference type="InterPro" id="IPR000847">
    <property type="entry name" value="LysR_HTH_N"/>
</dbReference>
<evidence type="ECO:0000313" key="6">
    <source>
        <dbReference type="EMBL" id="SIO42241.1"/>
    </source>
</evidence>
<accession>A0A1N6JDF2</accession>
<dbReference type="RefSeq" id="WP_074296358.1">
    <property type="nucleotide sequence ID" value="NZ_FSRU01000001.1"/>
</dbReference>
<dbReference type="CDD" id="cd08475">
    <property type="entry name" value="PBP2_CrgA_like_6"/>
    <property type="match status" value="1"/>
</dbReference>
<dbReference type="AlphaFoldDB" id="A0A1N6JDF2"/>